<proteinExistence type="predicted"/>
<organism evidence="2">
    <name type="scientific">Mariniphaga anaerophila</name>
    <dbReference type="NCBI Taxonomy" id="1484053"/>
    <lineage>
        <taxon>Bacteria</taxon>
        <taxon>Pseudomonadati</taxon>
        <taxon>Bacteroidota</taxon>
        <taxon>Bacteroidia</taxon>
        <taxon>Marinilabiliales</taxon>
        <taxon>Prolixibacteraceae</taxon>
        <taxon>Mariniphaga</taxon>
    </lineage>
</organism>
<evidence type="ECO:0000313" key="2">
    <source>
        <dbReference type="EMBL" id="HDR51565.1"/>
    </source>
</evidence>
<dbReference type="GO" id="GO:0003824">
    <property type="term" value="F:catalytic activity"/>
    <property type="evidence" value="ECO:0007669"/>
    <property type="project" value="InterPro"/>
</dbReference>
<sequence length="213" mass="23061">KTSEKLIDKTLQEFVNETASESPAPGGGSVSAAVGALGAALSAMVANLSAHKRGWDHRWEDFSDWAEKGKYYHDALLKCVDEDTEAFNQIVAAFGLPKSNEQENAERKKAIQSATKNAIEVPLKVMQLACDSLEVIRAMAENGNPNSVSDAGVGALCVRTAVEGAFLNVKINASGCEDKTFLEEVLKKAEMYSVLARQKEVEILKITEQKISE</sequence>
<dbReference type="EMBL" id="DSDK01000446">
    <property type="protein sequence ID" value="HDR51565.1"/>
    <property type="molecule type" value="Genomic_DNA"/>
</dbReference>
<reference evidence="2" key="1">
    <citation type="journal article" date="2020" name="mSystems">
        <title>Genome- and Community-Level Interaction Insights into Carbon Utilization and Element Cycling Functions of Hydrothermarchaeota in Hydrothermal Sediment.</title>
        <authorList>
            <person name="Zhou Z."/>
            <person name="Liu Y."/>
            <person name="Xu W."/>
            <person name="Pan J."/>
            <person name="Luo Z.H."/>
            <person name="Li M."/>
        </authorList>
    </citation>
    <scope>NUCLEOTIDE SEQUENCE [LARGE SCALE GENOMIC DNA]</scope>
    <source>
        <strain evidence="2">SpSt-1217</strain>
    </source>
</reference>
<name>A0A831LUM4_9BACT</name>
<dbReference type="Gene3D" id="1.20.120.680">
    <property type="entry name" value="Formiminotetrahydrofolate cyclodeaminase monomer, up-and-down helical bundle"/>
    <property type="match status" value="1"/>
</dbReference>
<dbReference type="Proteomes" id="UP000886047">
    <property type="component" value="Unassembled WGS sequence"/>
</dbReference>
<dbReference type="AlphaFoldDB" id="A0A831LUM4"/>
<feature type="non-terminal residue" evidence="2">
    <location>
        <position position="1"/>
    </location>
</feature>
<protein>
    <submittedName>
        <fullName evidence="2">Glutamate formimidoyltransferase</fullName>
    </submittedName>
</protein>
<dbReference type="Pfam" id="PF04961">
    <property type="entry name" value="FTCD_C"/>
    <property type="match status" value="1"/>
</dbReference>
<dbReference type="InterPro" id="IPR036178">
    <property type="entry name" value="Formintransfe-cycloase-like_sf"/>
</dbReference>
<evidence type="ECO:0000259" key="1">
    <source>
        <dbReference type="Pfam" id="PF04961"/>
    </source>
</evidence>
<feature type="domain" description="Cyclodeaminase/cyclohydrolase" evidence="1">
    <location>
        <begin position="10"/>
        <end position="190"/>
    </location>
</feature>
<accession>A0A831LUM4</accession>
<gene>
    <name evidence="2" type="ORF">ENN90_08090</name>
</gene>
<dbReference type="SUPFAM" id="SSF101262">
    <property type="entry name" value="Methenyltetrahydrofolate cyclohydrolase-like"/>
    <property type="match status" value="1"/>
</dbReference>
<comment type="caution">
    <text evidence="2">The sequence shown here is derived from an EMBL/GenBank/DDBJ whole genome shotgun (WGS) entry which is preliminary data.</text>
</comment>
<dbReference type="InterPro" id="IPR007044">
    <property type="entry name" value="Cyclodeamin/CycHdrlase"/>
</dbReference>